<reference evidence="2 3" key="1">
    <citation type="submission" date="2018-08" db="EMBL/GenBank/DDBJ databases">
        <title>Genome and evolution of the arbuscular mycorrhizal fungus Diversispora epigaea (formerly Glomus versiforme) and its bacterial endosymbionts.</title>
        <authorList>
            <person name="Sun X."/>
            <person name="Fei Z."/>
            <person name="Harrison M."/>
        </authorList>
    </citation>
    <scope>NUCLEOTIDE SEQUENCE [LARGE SCALE GENOMIC DNA]</scope>
    <source>
        <strain evidence="2 3">IT104</strain>
    </source>
</reference>
<evidence type="ECO:0000313" key="3">
    <source>
        <dbReference type="Proteomes" id="UP000266861"/>
    </source>
</evidence>
<sequence>MKKATANRNTKVQNTNWMLNSLDISPLSFFRFTFSMNRSRAFDSYVKVLGSSLKQCQDETVKERLLEAQRKYNTEIQKDWELWLEERKAIKVNRSIQDTNVAVQTRFNTRVENQGTLPTTSTIINDSINDIGNDDDYDDDDIENSEDNREPSIVNSITTDSDDVLEAIASLFESSQDDLISTITEENLDREEMVILSVHKQLIKGSKLMLSSQLDVFAHFRNIRLKIPLKHKIFNPAYYGVIDLTGQHIRTKASFAVDDWEELRNLFGTIVQWQSIQTPANFAKYFDDNFKLPPNPEDKLKSFHTAVQFLGTSYPIQNSLSEQHAVHALYYPIINTVLRDDNILLMDWGEIASSSSSNAKNDNVSPERKAKIGYKVDFKITLKTPNYKLQAVHGEMSGGIRNGEAEACRRKQWLDKLKLMIMLRDELNQVIKAYNQSNDELLNFIVYGIQVIGFHLNVYAMIWCSGGVYLFGLVDKCLIPSNLETFYSLEEVYVILKTLQKKVIEASSALIDIERNHAKKRRRLVINDQYNFDDNLVFTQTTKHQKTY</sequence>
<evidence type="ECO:0000313" key="2">
    <source>
        <dbReference type="EMBL" id="RHZ57328.1"/>
    </source>
</evidence>
<proteinExistence type="predicted"/>
<accession>A0A397H5Z2</accession>
<feature type="region of interest" description="Disordered" evidence="1">
    <location>
        <begin position="118"/>
        <end position="155"/>
    </location>
</feature>
<dbReference type="EMBL" id="PQFF01000348">
    <property type="protein sequence ID" value="RHZ57328.1"/>
    <property type="molecule type" value="Genomic_DNA"/>
</dbReference>
<feature type="compositionally biased region" description="Acidic residues" evidence="1">
    <location>
        <begin position="132"/>
        <end position="145"/>
    </location>
</feature>
<keyword evidence="3" id="KW-1185">Reference proteome</keyword>
<dbReference type="Proteomes" id="UP000266861">
    <property type="component" value="Unassembled WGS sequence"/>
</dbReference>
<gene>
    <name evidence="2" type="ORF">Glove_390g41</name>
</gene>
<protein>
    <submittedName>
        <fullName evidence="2">Uncharacterized protein</fullName>
    </submittedName>
</protein>
<evidence type="ECO:0000256" key="1">
    <source>
        <dbReference type="SAM" id="MobiDB-lite"/>
    </source>
</evidence>
<organism evidence="2 3">
    <name type="scientific">Diversispora epigaea</name>
    <dbReference type="NCBI Taxonomy" id="1348612"/>
    <lineage>
        <taxon>Eukaryota</taxon>
        <taxon>Fungi</taxon>
        <taxon>Fungi incertae sedis</taxon>
        <taxon>Mucoromycota</taxon>
        <taxon>Glomeromycotina</taxon>
        <taxon>Glomeromycetes</taxon>
        <taxon>Diversisporales</taxon>
        <taxon>Diversisporaceae</taxon>
        <taxon>Diversispora</taxon>
    </lineage>
</organism>
<name>A0A397H5Z2_9GLOM</name>
<dbReference type="OrthoDB" id="2366687at2759"/>
<comment type="caution">
    <text evidence="2">The sequence shown here is derived from an EMBL/GenBank/DDBJ whole genome shotgun (WGS) entry which is preliminary data.</text>
</comment>
<dbReference type="AlphaFoldDB" id="A0A397H5Z2"/>